<name>A0A1S1RL03_9ACTN</name>
<evidence type="ECO:0000313" key="2">
    <source>
        <dbReference type="EMBL" id="OHV46766.1"/>
    </source>
</evidence>
<accession>A0A1S1RL03</accession>
<evidence type="ECO:0000256" key="1">
    <source>
        <dbReference type="SAM" id="MobiDB-lite"/>
    </source>
</evidence>
<proteinExistence type="predicted"/>
<evidence type="ECO:0008006" key="4">
    <source>
        <dbReference type="Google" id="ProtNLM"/>
    </source>
</evidence>
<comment type="caution">
    <text evidence="2">The sequence shown here is derived from an EMBL/GenBank/DDBJ whole genome shotgun (WGS) entry which is preliminary data.</text>
</comment>
<dbReference type="RefSeq" id="WP_071059180.1">
    <property type="nucleotide sequence ID" value="NZ_MAXA01000001.1"/>
</dbReference>
<organism evidence="2 3">
    <name type="scientific">Parafrankia soli</name>
    <dbReference type="NCBI Taxonomy" id="2599596"/>
    <lineage>
        <taxon>Bacteria</taxon>
        <taxon>Bacillati</taxon>
        <taxon>Actinomycetota</taxon>
        <taxon>Actinomycetes</taxon>
        <taxon>Frankiales</taxon>
        <taxon>Frankiaceae</taxon>
        <taxon>Parafrankia</taxon>
    </lineage>
</organism>
<dbReference type="EMBL" id="MAXA01000001">
    <property type="protein sequence ID" value="OHV46766.1"/>
    <property type="molecule type" value="Genomic_DNA"/>
</dbReference>
<reference evidence="3" key="1">
    <citation type="submission" date="2016-07" db="EMBL/GenBank/DDBJ databases">
        <title>Frankia sp. NRRL B-16219 Genome sequencing.</title>
        <authorList>
            <person name="Ghodhbane-Gtari F."/>
            <person name="Swanson E."/>
            <person name="Gueddou A."/>
            <person name="Louati M."/>
            <person name="Nouioui I."/>
            <person name="Hezbri K."/>
            <person name="Abebe-Akele F."/>
            <person name="Simpson S."/>
            <person name="Morris K."/>
            <person name="Thomas K."/>
            <person name="Gtari M."/>
            <person name="Tisa L.S."/>
        </authorList>
    </citation>
    <scope>NUCLEOTIDE SEQUENCE [LARGE SCALE GENOMIC DNA]</scope>
    <source>
        <strain evidence="3">NRRL B-16219</strain>
    </source>
</reference>
<sequence>MRSSALGLIAGLVAGLALAFGGFGEFLIVLLFGALGLIVGKLVDGEIDLSRFDRGRFDRSRPGRDRGRFPGGGRRREQP</sequence>
<dbReference type="AlphaFoldDB" id="A0A1S1RL03"/>
<keyword evidence="3" id="KW-1185">Reference proteome</keyword>
<evidence type="ECO:0000313" key="3">
    <source>
        <dbReference type="Proteomes" id="UP000179769"/>
    </source>
</evidence>
<feature type="region of interest" description="Disordered" evidence="1">
    <location>
        <begin position="55"/>
        <end position="79"/>
    </location>
</feature>
<gene>
    <name evidence="2" type="ORF">BBK14_00325</name>
</gene>
<protein>
    <recommendedName>
        <fullName evidence="4">DUF2273 domain-containing protein</fullName>
    </recommendedName>
</protein>
<dbReference type="Proteomes" id="UP000179769">
    <property type="component" value="Unassembled WGS sequence"/>
</dbReference>